<sequence>MSIKAAGIHSNKQYYISGTEAEVTGVVGKVLELGLVSSFAVAALKVSKIKLMRRLMVSSEDLMRELMVSKQGWIMSKKAG</sequence>
<comment type="caution">
    <text evidence="1">The sequence shown here is derived from an EMBL/GenBank/DDBJ whole genome shotgun (WGS) entry which is preliminary data.</text>
</comment>
<name>A0A9N9CLZ1_9GLOM</name>
<protein>
    <submittedName>
        <fullName evidence="1">1472_t:CDS:1</fullName>
    </submittedName>
</protein>
<evidence type="ECO:0000313" key="2">
    <source>
        <dbReference type="Proteomes" id="UP000789572"/>
    </source>
</evidence>
<dbReference type="EMBL" id="CAJVPJ010001934">
    <property type="protein sequence ID" value="CAG8608297.1"/>
    <property type="molecule type" value="Genomic_DNA"/>
</dbReference>
<dbReference type="Proteomes" id="UP000789572">
    <property type="component" value="Unassembled WGS sequence"/>
</dbReference>
<dbReference type="AlphaFoldDB" id="A0A9N9CLZ1"/>
<organism evidence="1 2">
    <name type="scientific">Paraglomus occultum</name>
    <dbReference type="NCBI Taxonomy" id="144539"/>
    <lineage>
        <taxon>Eukaryota</taxon>
        <taxon>Fungi</taxon>
        <taxon>Fungi incertae sedis</taxon>
        <taxon>Mucoromycota</taxon>
        <taxon>Glomeromycotina</taxon>
        <taxon>Glomeromycetes</taxon>
        <taxon>Paraglomerales</taxon>
        <taxon>Paraglomeraceae</taxon>
        <taxon>Paraglomus</taxon>
    </lineage>
</organism>
<keyword evidence="2" id="KW-1185">Reference proteome</keyword>
<gene>
    <name evidence="1" type="ORF">POCULU_LOCUS7822</name>
</gene>
<accession>A0A9N9CLZ1</accession>
<evidence type="ECO:0000313" key="1">
    <source>
        <dbReference type="EMBL" id="CAG8608297.1"/>
    </source>
</evidence>
<proteinExistence type="predicted"/>
<reference evidence="1" key="1">
    <citation type="submission" date="2021-06" db="EMBL/GenBank/DDBJ databases">
        <authorList>
            <person name="Kallberg Y."/>
            <person name="Tangrot J."/>
            <person name="Rosling A."/>
        </authorList>
    </citation>
    <scope>NUCLEOTIDE SEQUENCE</scope>
    <source>
        <strain evidence="1">IA702</strain>
    </source>
</reference>